<evidence type="ECO:0000313" key="1">
    <source>
        <dbReference type="EMBL" id="WPA93685.1"/>
    </source>
</evidence>
<dbReference type="NCBIfam" id="NF007971">
    <property type="entry name" value="PRK10695.1"/>
    <property type="match status" value="1"/>
</dbReference>
<dbReference type="Proteomes" id="UP001302443">
    <property type="component" value="Chromosome"/>
</dbReference>
<dbReference type="Pfam" id="PF11739">
    <property type="entry name" value="YdbH-like"/>
    <property type="match status" value="1"/>
</dbReference>
<reference evidence="1 2" key="1">
    <citation type="submission" date="2023-09" db="EMBL/GenBank/DDBJ databases">
        <title>Genomic Revisitation and Reclassification of the Genus Providencia.</title>
        <authorList>
            <person name="Dong X."/>
        </authorList>
    </citation>
    <scope>NUCLEOTIDE SEQUENCE [LARGE SCALE GENOMIC DNA]</scope>
    <source>
        <strain evidence="1 2">D4759</strain>
    </source>
</reference>
<accession>A0ABZ0N5J5</accession>
<dbReference type="EMBL" id="CP135990">
    <property type="protein sequence ID" value="WPA93685.1"/>
    <property type="molecule type" value="Genomic_DNA"/>
</dbReference>
<gene>
    <name evidence="1" type="ORF">QS795_007970</name>
</gene>
<name>A0ABZ0N5J5_9GAMM</name>
<keyword evidence="2" id="KW-1185">Reference proteome</keyword>
<sequence>MKRAIKILFFLLGVSVVLLIILWTTLTRWAPVVAKHFLPTPVTLSLSEPQLVNHQIRFPSVGLSANNCSLATVTDARISFFPIRAKVDGLDVNAECLDGIKTSEESPSSPINITEILDAIPQFSLVIDKITLHSWEQYQGSLWLRSTADSPLMLDYQGKNVRVSSFVNSQNQLIVQQFSATLPQSTLALEELQALDQNKPQEEPQHIELTAQLALPLTTAQLPETGDIEAQFKLIELNKRLNTKLHWQRDQGLLTVTDLEQQQELFHLPWQVSSSQVTVTDGQWRWNDGQIPLHGGIAFQIDNWNQTLSEFVVSGRLNMLTDAKKGKANLVLTLEPSRINLLDADIDFRLNGQVKYDDMVLDINLPAKIAGQLVSPTVAFMPGSLLRAYGRVSPTILLREIRLPLAGTRLNADGISGRLQAILKVKEQYWGDFDIHLDGSANKFNIDKGKWFWNYWGNAQLPALAARWDVKGNGSWQDTQLTLNSLNTGFDQIKYGLLSMSAPRLKLTSPLVWQRDHAKADFYGALQLTSNRMLFGADSYLPKITANAELKGTSPASFQLKGDLSTRQVGPIVIFGRWDGERLRGEARWPEQSVKAFQTLIPKDLGIELREGKLFSQAAFSMTPENGFIAGGHWRVQNTSLWMKDGELNGLDFVLPWKLHNSTWTLGEKSPVELRIKHVSNLFEFTDIKADLSGTYPPTETHPIQLSNVGFKMLGGEINLDLLRWPQNKPATISVHQVELSELFTKLKVSQFAVSGRVNGELPFYLNNPDWIIKGGWMENNGPLTLRLDTNFVESIAKDNISAGSAIGWLQYLEIQRSRTDVNVTNLGLLTMSTILEGYNTKEAKKREVHLNYHHEENIFQLWRSLRFGTGLEEWLEKNI</sequence>
<dbReference type="InterPro" id="IPR021730">
    <property type="entry name" value="YdbH"/>
</dbReference>
<organism evidence="1 2">
    <name type="scientific">Providencia zhijiangensis</name>
    <dbReference type="NCBI Taxonomy" id="3053982"/>
    <lineage>
        <taxon>Bacteria</taxon>
        <taxon>Pseudomonadati</taxon>
        <taxon>Pseudomonadota</taxon>
        <taxon>Gammaproteobacteria</taxon>
        <taxon>Enterobacterales</taxon>
        <taxon>Morganellaceae</taxon>
        <taxon>Providencia</taxon>
    </lineage>
</organism>
<protein>
    <submittedName>
        <fullName evidence="1">YdbH family protein</fullName>
    </submittedName>
</protein>
<dbReference type="RefSeq" id="WP_318627134.1">
    <property type="nucleotide sequence ID" value="NZ_CP135990.1"/>
</dbReference>
<evidence type="ECO:0000313" key="2">
    <source>
        <dbReference type="Proteomes" id="UP001302443"/>
    </source>
</evidence>
<proteinExistence type="predicted"/>